<reference evidence="2 3" key="1">
    <citation type="submission" date="2007-03" db="EMBL/GenBank/DDBJ databases">
        <title>Complete sequence of Desulfotomaculum reducens MI-1.</title>
        <authorList>
            <consortium name="US DOE Joint Genome Institute"/>
            <person name="Copeland A."/>
            <person name="Lucas S."/>
            <person name="Lapidus A."/>
            <person name="Barry K."/>
            <person name="Detter J.C."/>
            <person name="Glavina del Rio T."/>
            <person name="Hammon N."/>
            <person name="Israni S."/>
            <person name="Dalin E."/>
            <person name="Tice H."/>
            <person name="Pitluck S."/>
            <person name="Sims D."/>
            <person name="Brettin T."/>
            <person name="Bruce D."/>
            <person name="Han C."/>
            <person name="Tapia R."/>
            <person name="Schmutz J."/>
            <person name="Larimer F."/>
            <person name="Land M."/>
            <person name="Hauser L."/>
            <person name="Kyrpides N."/>
            <person name="Kim E."/>
            <person name="Tebo B.M."/>
            <person name="Richardson P."/>
        </authorList>
    </citation>
    <scope>NUCLEOTIDE SEQUENCE [LARGE SCALE GENOMIC DNA]</scope>
    <source>
        <strain evidence="2 3">MI-1</strain>
    </source>
</reference>
<evidence type="ECO:0000313" key="3">
    <source>
        <dbReference type="Proteomes" id="UP000001556"/>
    </source>
</evidence>
<organism evidence="2 3">
    <name type="scientific">Desulforamulus reducens (strain ATCC BAA-1160 / DSM 100696 / MI-1)</name>
    <name type="common">Desulfotomaculum reducens</name>
    <dbReference type="NCBI Taxonomy" id="349161"/>
    <lineage>
        <taxon>Bacteria</taxon>
        <taxon>Bacillati</taxon>
        <taxon>Bacillota</taxon>
        <taxon>Clostridia</taxon>
        <taxon>Eubacteriales</taxon>
        <taxon>Peptococcaceae</taxon>
        <taxon>Desulforamulus</taxon>
    </lineage>
</organism>
<dbReference type="SUPFAM" id="SSF158622">
    <property type="entry name" value="YheA/YmcA-like"/>
    <property type="match status" value="1"/>
</dbReference>
<protein>
    <recommendedName>
        <fullName evidence="4">YlbF family regulator</fullName>
    </recommendedName>
</protein>
<evidence type="ECO:0000256" key="1">
    <source>
        <dbReference type="SAM" id="MobiDB-lite"/>
    </source>
</evidence>
<gene>
    <name evidence="2" type="ordered locus">Dred_3201</name>
</gene>
<feature type="compositionally biased region" description="Low complexity" evidence="1">
    <location>
        <begin position="130"/>
        <end position="139"/>
    </location>
</feature>
<keyword evidence="3" id="KW-1185">Reference proteome</keyword>
<dbReference type="eggNOG" id="COG3679">
    <property type="taxonomic scope" value="Bacteria"/>
</dbReference>
<dbReference type="InterPro" id="IPR023378">
    <property type="entry name" value="YheA/YmcA-like_dom_sf"/>
</dbReference>
<evidence type="ECO:0000313" key="2">
    <source>
        <dbReference type="EMBL" id="ABO51703.1"/>
    </source>
</evidence>
<sequence length="149" mass="16565">MVGENKNVEVKNMSVYEMALELGKNLSTTEEYQRVLDTQRAVAMDQEARSLVKEFQQLQQSYQRMQMMGHQLTKENMATLEEMEKKATAHPLVEEYLAAQSQFYEVVNEVNVKIQEGLKGPEKDVPQAQGGCSCSSNDSGVCGGSCSGC</sequence>
<dbReference type="STRING" id="349161.Dred_3201"/>
<feature type="region of interest" description="Disordered" evidence="1">
    <location>
        <begin position="120"/>
        <end position="139"/>
    </location>
</feature>
<accession>A4J9F0</accession>
<dbReference type="Gene3D" id="1.20.1500.10">
    <property type="entry name" value="YheA/YmcA-like"/>
    <property type="match status" value="1"/>
</dbReference>
<dbReference type="Proteomes" id="UP000001556">
    <property type="component" value="Chromosome"/>
</dbReference>
<proteinExistence type="predicted"/>
<dbReference type="InterPro" id="IPR010368">
    <property type="entry name" value="Com_YlbF"/>
</dbReference>
<dbReference type="KEGG" id="drm:Dred_3201"/>
<dbReference type="Pfam" id="PF06133">
    <property type="entry name" value="Com_YlbF"/>
    <property type="match status" value="1"/>
</dbReference>
<dbReference type="AlphaFoldDB" id="A4J9F0"/>
<dbReference type="HOGENOM" id="CLU_140243_1_1_9"/>
<dbReference type="EMBL" id="CP000612">
    <property type="protein sequence ID" value="ABO51703.1"/>
    <property type="molecule type" value="Genomic_DNA"/>
</dbReference>
<name>A4J9F0_DESRM</name>
<evidence type="ECO:0008006" key="4">
    <source>
        <dbReference type="Google" id="ProtNLM"/>
    </source>
</evidence>